<organism evidence="2 3">
    <name type="scientific">Prauserella sediminis</name>
    <dbReference type="NCBI Taxonomy" id="577680"/>
    <lineage>
        <taxon>Bacteria</taxon>
        <taxon>Bacillati</taxon>
        <taxon>Actinomycetota</taxon>
        <taxon>Actinomycetes</taxon>
        <taxon>Pseudonocardiales</taxon>
        <taxon>Pseudonocardiaceae</taxon>
        <taxon>Prauserella</taxon>
        <taxon>Prauserella salsuginis group</taxon>
    </lineage>
</organism>
<dbReference type="Gene3D" id="3.40.50.1110">
    <property type="entry name" value="SGNH hydrolase"/>
    <property type="match status" value="1"/>
</dbReference>
<reference evidence="2 3" key="1">
    <citation type="submission" date="2020-08" db="EMBL/GenBank/DDBJ databases">
        <title>Sequencing the genomes of 1000 actinobacteria strains.</title>
        <authorList>
            <person name="Klenk H.-P."/>
        </authorList>
    </citation>
    <scope>NUCLEOTIDE SEQUENCE [LARGE SCALE GENOMIC DNA]</scope>
    <source>
        <strain evidence="2 3">DSM 45267</strain>
    </source>
</reference>
<evidence type="ECO:0000259" key="1">
    <source>
        <dbReference type="Pfam" id="PF13472"/>
    </source>
</evidence>
<protein>
    <recommendedName>
        <fullName evidence="1">SGNH hydrolase-type esterase domain-containing protein</fullName>
    </recommendedName>
</protein>
<dbReference type="InterPro" id="IPR036514">
    <property type="entry name" value="SGNH_hydro_sf"/>
</dbReference>
<feature type="domain" description="SGNH hydrolase-type esterase" evidence="1">
    <location>
        <begin position="181"/>
        <end position="375"/>
    </location>
</feature>
<evidence type="ECO:0000313" key="3">
    <source>
        <dbReference type="Proteomes" id="UP000564573"/>
    </source>
</evidence>
<accession>A0A839XI17</accession>
<dbReference type="AlphaFoldDB" id="A0A839XI17"/>
<dbReference type="Pfam" id="PF13472">
    <property type="entry name" value="Lipase_GDSL_2"/>
    <property type="match status" value="1"/>
</dbReference>
<name>A0A839XI17_9PSEU</name>
<dbReference type="EMBL" id="JACIBS010000001">
    <property type="protein sequence ID" value="MBB3662401.1"/>
    <property type="molecule type" value="Genomic_DNA"/>
</dbReference>
<comment type="caution">
    <text evidence="2">The sequence shown here is derived from an EMBL/GenBank/DDBJ whole genome shotgun (WGS) entry which is preliminary data.</text>
</comment>
<proteinExistence type="predicted"/>
<gene>
    <name evidence="2" type="ORF">FB384_001305</name>
</gene>
<dbReference type="Gene3D" id="2.60.120.260">
    <property type="entry name" value="Galactose-binding domain-like"/>
    <property type="match status" value="1"/>
</dbReference>
<sequence length="388" mass="41400">MTSGPVSVPLADELVLGALELERTERGVLPHRLPAWARGQCFDGQGEGAQLAQAEVQPAGVRLALRTSATSIELDVLRTRKVIRGVPPRPDGVYDLLVDGELTEQATAPGGDVIQVDMTTGQSHVERGNVGTLAFTGLPAGVKDVELWLPHNEQAELVDLRTDAPVEPVPRAGRRVWLHHGSSISQGSNAASASATWAALAAASGGVDLINLGYSGAMMLDPFAARVVRDTPADLISLEIGINLVNADAMRTRAFTPAVHGFLDTVRDGHPATPLVVVSPLYCPIHEDTPGPGTFDVEALREGWIRFAATGDPSDVKAGRLTLTVVRDALRRIVEQRAAHDPNLFYVDGLDLYGPDDHDELPLSDALHPDGEAHHRIGQRFAKHLATA</sequence>
<keyword evidence="3" id="KW-1185">Reference proteome</keyword>
<dbReference type="Proteomes" id="UP000564573">
    <property type="component" value="Unassembled WGS sequence"/>
</dbReference>
<evidence type="ECO:0000313" key="2">
    <source>
        <dbReference type="EMBL" id="MBB3662401.1"/>
    </source>
</evidence>
<dbReference type="RefSeq" id="WP_183780220.1">
    <property type="nucleotide sequence ID" value="NZ_JACIBS010000001.1"/>
</dbReference>
<dbReference type="InterPro" id="IPR013830">
    <property type="entry name" value="SGNH_hydro"/>
</dbReference>
<dbReference type="SUPFAM" id="SSF52266">
    <property type="entry name" value="SGNH hydrolase"/>
    <property type="match status" value="1"/>
</dbReference>